<name>A0ABW2XFI2_9ACTN</name>
<feature type="signal peptide" evidence="1">
    <location>
        <begin position="1"/>
        <end position="29"/>
    </location>
</feature>
<evidence type="ECO:0000259" key="2">
    <source>
        <dbReference type="Pfam" id="PF01471"/>
    </source>
</evidence>
<feature type="domain" description="Peptidoglycan binding-like" evidence="2">
    <location>
        <begin position="50"/>
        <end position="105"/>
    </location>
</feature>
<reference evidence="4" key="1">
    <citation type="journal article" date="2019" name="Int. J. Syst. Evol. Microbiol.">
        <title>The Global Catalogue of Microorganisms (GCM) 10K type strain sequencing project: providing services to taxonomists for standard genome sequencing and annotation.</title>
        <authorList>
            <consortium name="The Broad Institute Genomics Platform"/>
            <consortium name="The Broad Institute Genome Sequencing Center for Infectious Disease"/>
            <person name="Wu L."/>
            <person name="Ma J."/>
        </authorList>
    </citation>
    <scope>NUCLEOTIDE SEQUENCE [LARGE SCALE GENOMIC DNA]</scope>
    <source>
        <strain evidence="4">JCM 9371</strain>
    </source>
</reference>
<feature type="chain" id="PRO_5046400439" evidence="1">
    <location>
        <begin position="30"/>
        <end position="181"/>
    </location>
</feature>
<dbReference type="InterPro" id="IPR002477">
    <property type="entry name" value="Peptidoglycan-bd-like"/>
</dbReference>
<evidence type="ECO:0000313" key="3">
    <source>
        <dbReference type="EMBL" id="MFD0685209.1"/>
    </source>
</evidence>
<dbReference type="Pfam" id="PF01471">
    <property type="entry name" value="PG_binding_1"/>
    <property type="match status" value="2"/>
</dbReference>
<dbReference type="RefSeq" id="WP_165503162.1">
    <property type="nucleotide sequence ID" value="NZ_CAACUY010000189.1"/>
</dbReference>
<dbReference type="EMBL" id="JBHTGP010000006">
    <property type="protein sequence ID" value="MFD0685209.1"/>
    <property type="molecule type" value="Genomic_DNA"/>
</dbReference>
<gene>
    <name evidence="3" type="ORF">ACFQZM_11930</name>
</gene>
<sequence>MKFTRIAATGLAAAGLVAGGAVLASPASADTASTSPNGAYWPVLRQGQTSENVRALQWFLSCEGYEQPAPSHYGPKTTANVHAFQLRFLTWGRDGNVGAYTWRALLGDIPSTGYGQRGDCVKGLQVLLNKWRYNDDLPISGYHGSRTKAKLVRFQGAHGLPANGVVDLRTYQKLIATPAGR</sequence>
<feature type="domain" description="Peptidoglycan binding-like" evidence="2">
    <location>
        <begin position="118"/>
        <end position="174"/>
    </location>
</feature>
<keyword evidence="1" id="KW-0732">Signal</keyword>
<dbReference type="Gene3D" id="1.10.101.10">
    <property type="entry name" value="PGBD-like superfamily/PGBD"/>
    <property type="match status" value="2"/>
</dbReference>
<organism evidence="3 4">
    <name type="scientific">Actinomadura fibrosa</name>
    <dbReference type="NCBI Taxonomy" id="111802"/>
    <lineage>
        <taxon>Bacteria</taxon>
        <taxon>Bacillati</taxon>
        <taxon>Actinomycetota</taxon>
        <taxon>Actinomycetes</taxon>
        <taxon>Streptosporangiales</taxon>
        <taxon>Thermomonosporaceae</taxon>
        <taxon>Actinomadura</taxon>
    </lineage>
</organism>
<dbReference type="InterPro" id="IPR036366">
    <property type="entry name" value="PGBDSf"/>
</dbReference>
<dbReference type="SUPFAM" id="SSF47090">
    <property type="entry name" value="PGBD-like"/>
    <property type="match status" value="2"/>
</dbReference>
<dbReference type="InterPro" id="IPR036365">
    <property type="entry name" value="PGBD-like_sf"/>
</dbReference>
<proteinExistence type="predicted"/>
<keyword evidence="4" id="KW-1185">Reference proteome</keyword>
<evidence type="ECO:0000256" key="1">
    <source>
        <dbReference type="SAM" id="SignalP"/>
    </source>
</evidence>
<dbReference type="Proteomes" id="UP001597063">
    <property type="component" value="Unassembled WGS sequence"/>
</dbReference>
<protein>
    <submittedName>
        <fullName evidence="3">Peptidoglycan-binding protein</fullName>
    </submittedName>
</protein>
<evidence type="ECO:0000313" key="4">
    <source>
        <dbReference type="Proteomes" id="UP001597063"/>
    </source>
</evidence>
<accession>A0ABW2XFI2</accession>
<comment type="caution">
    <text evidence="3">The sequence shown here is derived from an EMBL/GenBank/DDBJ whole genome shotgun (WGS) entry which is preliminary data.</text>
</comment>